<dbReference type="InterPro" id="IPR008284">
    <property type="entry name" value="MoCF_biosynth_CS"/>
</dbReference>
<proteinExistence type="inferred from homology"/>
<evidence type="ECO:0000313" key="13">
    <source>
        <dbReference type="EMBL" id="GJD62889.1"/>
    </source>
</evidence>
<evidence type="ECO:0000259" key="12">
    <source>
        <dbReference type="SMART" id="SM00852"/>
    </source>
</evidence>
<evidence type="ECO:0000256" key="10">
    <source>
        <dbReference type="ARBA" id="ARBA00047317"/>
    </source>
</evidence>
<dbReference type="GO" id="GO:0061599">
    <property type="term" value="F:molybdopterin molybdotransferase activity"/>
    <property type="evidence" value="ECO:0007669"/>
    <property type="project" value="UniProtKB-UniRule"/>
</dbReference>
<dbReference type="FunFam" id="3.40.980.10:FF:000004">
    <property type="entry name" value="Molybdopterin molybdenumtransferase"/>
    <property type="match status" value="1"/>
</dbReference>
<organism evidence="13 14">
    <name type="scientific">Methylobacterium frigidaeris</name>
    <dbReference type="NCBI Taxonomy" id="2038277"/>
    <lineage>
        <taxon>Bacteria</taxon>
        <taxon>Pseudomonadati</taxon>
        <taxon>Pseudomonadota</taxon>
        <taxon>Alphaproteobacteria</taxon>
        <taxon>Hyphomicrobiales</taxon>
        <taxon>Methylobacteriaceae</taxon>
        <taxon>Methylobacterium</taxon>
    </lineage>
</organism>
<evidence type="ECO:0000256" key="9">
    <source>
        <dbReference type="ARBA" id="ARBA00023150"/>
    </source>
</evidence>
<comment type="catalytic activity">
    <reaction evidence="10">
        <text>adenylyl-molybdopterin + molybdate = Mo-molybdopterin + AMP + H(+)</text>
        <dbReference type="Rhea" id="RHEA:35047"/>
        <dbReference type="ChEBI" id="CHEBI:15378"/>
        <dbReference type="ChEBI" id="CHEBI:36264"/>
        <dbReference type="ChEBI" id="CHEBI:62727"/>
        <dbReference type="ChEBI" id="CHEBI:71302"/>
        <dbReference type="ChEBI" id="CHEBI:456215"/>
        <dbReference type="EC" id="2.10.1.1"/>
    </reaction>
</comment>
<dbReference type="InterPro" id="IPR036688">
    <property type="entry name" value="MoeA_C_domain_IV_sf"/>
</dbReference>
<dbReference type="EMBL" id="BPQJ01000013">
    <property type="protein sequence ID" value="GJD62889.1"/>
    <property type="molecule type" value="Genomic_DNA"/>
</dbReference>
<comment type="cofactor">
    <cofactor evidence="1 11">
        <name>Mg(2+)</name>
        <dbReference type="ChEBI" id="CHEBI:18420"/>
    </cofactor>
</comment>
<dbReference type="PANTHER" id="PTHR10192:SF5">
    <property type="entry name" value="GEPHYRIN"/>
    <property type="match status" value="1"/>
</dbReference>
<keyword evidence="7 11" id="KW-0479">Metal-binding</keyword>
<dbReference type="InterPro" id="IPR001453">
    <property type="entry name" value="MoaB/Mog_dom"/>
</dbReference>
<feature type="domain" description="MoaB/Mog" evidence="12">
    <location>
        <begin position="196"/>
        <end position="333"/>
    </location>
</feature>
<evidence type="ECO:0000313" key="14">
    <source>
        <dbReference type="Proteomes" id="UP001055286"/>
    </source>
</evidence>
<dbReference type="AlphaFoldDB" id="A0AA37M578"/>
<protein>
    <recommendedName>
        <fullName evidence="11">Molybdopterin molybdenumtransferase</fullName>
        <ecNumber evidence="11">2.10.1.1</ecNumber>
    </recommendedName>
</protein>
<dbReference type="InterPro" id="IPR036135">
    <property type="entry name" value="MoeA_linker/N_sf"/>
</dbReference>
<evidence type="ECO:0000256" key="4">
    <source>
        <dbReference type="ARBA" id="ARBA00010763"/>
    </source>
</evidence>
<dbReference type="Gene3D" id="3.40.980.10">
    <property type="entry name" value="MoaB/Mog-like domain"/>
    <property type="match status" value="1"/>
</dbReference>
<keyword evidence="8 11" id="KW-0460">Magnesium</keyword>
<name>A0AA37M578_9HYPH</name>
<comment type="function">
    <text evidence="2 11">Catalyzes the insertion of molybdate into adenylated molybdopterin with the concomitant release of AMP.</text>
</comment>
<comment type="pathway">
    <text evidence="3 11">Cofactor biosynthesis; molybdopterin biosynthesis.</text>
</comment>
<dbReference type="Pfam" id="PF00994">
    <property type="entry name" value="MoCF_biosynth"/>
    <property type="match status" value="1"/>
</dbReference>
<keyword evidence="9 11" id="KW-0501">Molybdenum cofactor biosynthesis</keyword>
<dbReference type="RefSeq" id="WP_238191397.1">
    <property type="nucleotide sequence ID" value="NZ_BPQJ01000013.1"/>
</dbReference>
<dbReference type="InterPro" id="IPR005110">
    <property type="entry name" value="MoeA_linker/N"/>
</dbReference>
<dbReference type="SUPFAM" id="SSF53218">
    <property type="entry name" value="Molybdenum cofactor biosynthesis proteins"/>
    <property type="match status" value="1"/>
</dbReference>
<dbReference type="Pfam" id="PF03453">
    <property type="entry name" value="MoeA_N"/>
    <property type="match status" value="1"/>
</dbReference>
<dbReference type="GO" id="GO:0005829">
    <property type="term" value="C:cytosol"/>
    <property type="evidence" value="ECO:0007669"/>
    <property type="project" value="TreeGrafter"/>
</dbReference>
<dbReference type="Gene3D" id="2.170.190.11">
    <property type="entry name" value="Molybdopterin biosynthesis moea protein, domain 3"/>
    <property type="match status" value="1"/>
</dbReference>
<keyword evidence="6 11" id="KW-0808">Transferase</keyword>
<evidence type="ECO:0000256" key="8">
    <source>
        <dbReference type="ARBA" id="ARBA00022842"/>
    </source>
</evidence>
<reference evidence="13" key="1">
    <citation type="journal article" date="2016" name="Front. Microbiol.">
        <title>Genome Sequence of the Piezophilic, Mesophilic Sulfate-Reducing Bacterium Desulfovibrio indicus J2T.</title>
        <authorList>
            <person name="Cao J."/>
            <person name="Maignien L."/>
            <person name="Shao Z."/>
            <person name="Alain K."/>
            <person name="Jebbar M."/>
        </authorList>
    </citation>
    <scope>NUCLEOTIDE SEQUENCE</scope>
    <source>
        <strain evidence="13">JCM 32048</strain>
    </source>
</reference>
<dbReference type="InterPro" id="IPR005111">
    <property type="entry name" value="MoeA_C_domain_IV"/>
</dbReference>
<evidence type="ECO:0000256" key="6">
    <source>
        <dbReference type="ARBA" id="ARBA00022679"/>
    </source>
</evidence>
<comment type="caution">
    <text evidence="13">The sequence shown here is derived from an EMBL/GenBank/DDBJ whole genome shotgun (WGS) entry which is preliminary data.</text>
</comment>
<dbReference type="Gene3D" id="2.40.340.10">
    <property type="entry name" value="MoeA, C-terminal, domain IV"/>
    <property type="match status" value="1"/>
</dbReference>
<dbReference type="Gene3D" id="3.90.105.10">
    <property type="entry name" value="Molybdopterin biosynthesis moea protein, domain 2"/>
    <property type="match status" value="1"/>
</dbReference>
<dbReference type="SMART" id="SM00852">
    <property type="entry name" value="MoCF_biosynth"/>
    <property type="match status" value="1"/>
</dbReference>
<sequence length="422" mass="44005">MAQLTDDCFAFGGPLLSVEEAAALIGERLPVLAGIETVPLVEGDGRIAASDVLAGLDLPPFDNSAVDGYAVRFADLAAGPETVLPVRGRMPAGAAPESATPESAGLRAGAIRIFTGAPMPPGADTVFMQEDVRREGDTVALPAGLKPGANRRLAGEDVVRSSLVIPAGRRLTPPDLALAAATGHATVAVRRRLRVAVFSTGDELAEPGAPLRPGAIHDSNRVLLIALLRRLGTEVSDLGILRDDPAILPDRLRAAAAGHDLILTSGGVSTGEEDHVKAAVEEAGRLVFWRLAVKPGRPVAMGLIGDTAFVGLPGNPVAVYVTLLFVVRPLLARLGGALLDVPPSEPARAAFRYAKKAGRREYVRVSLRRGADGVVEAVKFPRDGAGVLSSLTGSDGLAELPEAMTGVEQGNRIEVFRHPLLW</sequence>
<dbReference type="GO" id="GO:0046872">
    <property type="term" value="F:metal ion binding"/>
    <property type="evidence" value="ECO:0007669"/>
    <property type="project" value="UniProtKB-UniRule"/>
</dbReference>
<evidence type="ECO:0000256" key="3">
    <source>
        <dbReference type="ARBA" id="ARBA00005046"/>
    </source>
</evidence>
<evidence type="ECO:0000256" key="1">
    <source>
        <dbReference type="ARBA" id="ARBA00001946"/>
    </source>
</evidence>
<accession>A0AA37M578</accession>
<dbReference type="InterPro" id="IPR038987">
    <property type="entry name" value="MoeA-like"/>
</dbReference>
<reference evidence="13" key="2">
    <citation type="submission" date="2021-08" db="EMBL/GenBank/DDBJ databases">
        <authorList>
            <person name="Tani A."/>
            <person name="Ola A."/>
            <person name="Ogura Y."/>
            <person name="Katsura K."/>
            <person name="Hayashi T."/>
        </authorList>
    </citation>
    <scope>NUCLEOTIDE SEQUENCE</scope>
    <source>
        <strain evidence="13">JCM 32048</strain>
    </source>
</reference>
<dbReference type="SUPFAM" id="SSF63867">
    <property type="entry name" value="MoeA C-terminal domain-like"/>
    <property type="match status" value="1"/>
</dbReference>
<dbReference type="SUPFAM" id="SSF63882">
    <property type="entry name" value="MoeA N-terminal region -like"/>
    <property type="match status" value="1"/>
</dbReference>
<evidence type="ECO:0000256" key="7">
    <source>
        <dbReference type="ARBA" id="ARBA00022723"/>
    </source>
</evidence>
<keyword evidence="14" id="KW-1185">Reference proteome</keyword>
<dbReference type="GO" id="GO:0006777">
    <property type="term" value="P:Mo-molybdopterin cofactor biosynthetic process"/>
    <property type="evidence" value="ECO:0007669"/>
    <property type="project" value="UniProtKB-UniRule"/>
</dbReference>
<dbReference type="NCBIfam" id="NF045515">
    <property type="entry name" value="Glp_gephyrin"/>
    <property type="match status" value="1"/>
</dbReference>
<dbReference type="EC" id="2.10.1.1" evidence="11"/>
<evidence type="ECO:0000256" key="5">
    <source>
        <dbReference type="ARBA" id="ARBA00022505"/>
    </source>
</evidence>
<dbReference type="NCBIfam" id="TIGR00177">
    <property type="entry name" value="molyb_syn"/>
    <property type="match status" value="1"/>
</dbReference>
<dbReference type="PROSITE" id="PS01079">
    <property type="entry name" value="MOCF_BIOSYNTHESIS_2"/>
    <property type="match status" value="1"/>
</dbReference>
<evidence type="ECO:0000256" key="11">
    <source>
        <dbReference type="RuleBase" id="RU365090"/>
    </source>
</evidence>
<dbReference type="PANTHER" id="PTHR10192">
    <property type="entry name" value="MOLYBDOPTERIN BIOSYNTHESIS PROTEIN"/>
    <property type="match status" value="1"/>
</dbReference>
<gene>
    <name evidence="13" type="primary">moeA_2</name>
    <name evidence="13" type="ORF">MPEAHAMD_3048</name>
</gene>
<evidence type="ECO:0000256" key="2">
    <source>
        <dbReference type="ARBA" id="ARBA00002901"/>
    </source>
</evidence>
<dbReference type="InterPro" id="IPR036425">
    <property type="entry name" value="MoaB/Mog-like_dom_sf"/>
</dbReference>
<dbReference type="Proteomes" id="UP001055286">
    <property type="component" value="Unassembled WGS sequence"/>
</dbReference>
<dbReference type="Pfam" id="PF03454">
    <property type="entry name" value="MoeA_C"/>
    <property type="match status" value="1"/>
</dbReference>
<comment type="similarity">
    <text evidence="4 11">Belongs to the MoeA family.</text>
</comment>
<dbReference type="CDD" id="cd00887">
    <property type="entry name" value="MoeA"/>
    <property type="match status" value="1"/>
</dbReference>
<keyword evidence="5 11" id="KW-0500">Molybdenum</keyword>